<name>A0A4Y7KD38_PAPSO</name>
<dbReference type="GO" id="GO:0000981">
    <property type="term" value="F:DNA-binding transcription factor activity, RNA polymerase II-specific"/>
    <property type="evidence" value="ECO:0007669"/>
    <property type="project" value="TreeGrafter"/>
</dbReference>
<dbReference type="InterPro" id="IPR045843">
    <property type="entry name" value="IND-like"/>
</dbReference>
<reference evidence="5 6" key="1">
    <citation type="journal article" date="2018" name="Science">
        <title>The opium poppy genome and morphinan production.</title>
        <authorList>
            <person name="Guo L."/>
            <person name="Winzer T."/>
            <person name="Yang X."/>
            <person name="Li Y."/>
            <person name="Ning Z."/>
            <person name="He Z."/>
            <person name="Teodor R."/>
            <person name="Lu Y."/>
            <person name="Bowser T.A."/>
            <person name="Graham I.A."/>
            <person name="Ye K."/>
        </authorList>
    </citation>
    <scope>NUCLEOTIDE SEQUENCE [LARGE SCALE GENOMIC DNA]</scope>
    <source>
        <strain evidence="6">cv. HN1</strain>
        <tissue evidence="5">Leaves</tissue>
    </source>
</reference>
<evidence type="ECO:0000313" key="6">
    <source>
        <dbReference type="Proteomes" id="UP000316621"/>
    </source>
</evidence>
<proteinExistence type="predicted"/>
<dbReference type="InterPro" id="IPR002207">
    <property type="entry name" value="Peroxidase_I"/>
</dbReference>
<dbReference type="GO" id="GO:0004601">
    <property type="term" value="F:peroxidase activity"/>
    <property type="evidence" value="ECO:0007669"/>
    <property type="project" value="InterPro"/>
</dbReference>
<dbReference type="GO" id="GO:0006979">
    <property type="term" value="P:response to oxidative stress"/>
    <property type="evidence" value="ECO:0007669"/>
    <property type="project" value="InterPro"/>
</dbReference>
<dbReference type="InterPro" id="IPR010255">
    <property type="entry name" value="Haem_peroxidase_sf"/>
</dbReference>
<evidence type="ECO:0000313" key="5">
    <source>
        <dbReference type="EMBL" id="RZC71303.1"/>
    </source>
</evidence>
<sequence>MSQLVTYTPRISPAVASPKMQPDTNGANNGLGIAVGLLAPIKEQFPSISYVDFCQLLVGLMSLPTLVGRVRAKRGCGKHPRSIAERVRRTRFSDLVKKLQELVPNMDKALPSGYLRIGAMTTDLLSEPCKDRSPSARRGAFF</sequence>
<dbReference type="Gramene" id="RZC71303">
    <property type="protein sequence ID" value="RZC71303"/>
    <property type="gene ID" value="C5167_034520"/>
</dbReference>
<dbReference type="PANTHER" id="PTHR16223:SF51">
    <property type="entry name" value="TRANSCRIPTION FACTOR BHLH117-RELATED"/>
    <property type="match status" value="1"/>
</dbReference>
<protein>
    <recommendedName>
        <fullName evidence="7">BHLH domain-containing protein</fullName>
    </recommendedName>
</protein>
<dbReference type="GO" id="GO:0046983">
    <property type="term" value="F:protein dimerization activity"/>
    <property type="evidence" value="ECO:0007669"/>
    <property type="project" value="InterPro"/>
</dbReference>
<dbReference type="STRING" id="3469.A0A4Y7KD38"/>
<dbReference type="InterPro" id="IPR036638">
    <property type="entry name" value="HLH_DNA-bd_sf"/>
</dbReference>
<dbReference type="EMBL" id="CM010721">
    <property type="protein sequence ID" value="RZC71303.1"/>
    <property type="molecule type" value="Genomic_DNA"/>
</dbReference>
<evidence type="ECO:0008006" key="7">
    <source>
        <dbReference type="Google" id="ProtNLM"/>
    </source>
</evidence>
<evidence type="ECO:0000256" key="1">
    <source>
        <dbReference type="ARBA" id="ARBA00004123"/>
    </source>
</evidence>
<evidence type="ECO:0000256" key="3">
    <source>
        <dbReference type="ARBA" id="ARBA00023163"/>
    </source>
</evidence>
<gene>
    <name evidence="5" type="ORF">C5167_034520</name>
</gene>
<dbReference type="Proteomes" id="UP000316621">
    <property type="component" value="Chromosome 7"/>
</dbReference>
<evidence type="ECO:0000256" key="4">
    <source>
        <dbReference type="ARBA" id="ARBA00023242"/>
    </source>
</evidence>
<keyword evidence="4" id="KW-0539">Nucleus</keyword>
<dbReference type="GO" id="GO:0005634">
    <property type="term" value="C:nucleus"/>
    <property type="evidence" value="ECO:0007669"/>
    <property type="project" value="UniProtKB-SubCell"/>
</dbReference>
<dbReference type="PRINTS" id="PR00459">
    <property type="entry name" value="ASPEROXIDASE"/>
</dbReference>
<comment type="subcellular location">
    <subcellularLocation>
        <location evidence="1">Nucleus</location>
    </subcellularLocation>
</comment>
<dbReference type="GO" id="GO:0020037">
    <property type="term" value="F:heme binding"/>
    <property type="evidence" value="ECO:0007669"/>
    <property type="project" value="InterPro"/>
</dbReference>
<keyword evidence="3" id="KW-0804">Transcription</keyword>
<dbReference type="PANTHER" id="PTHR16223">
    <property type="entry name" value="TRANSCRIPTION FACTOR BHLH83-RELATED"/>
    <property type="match status" value="1"/>
</dbReference>
<dbReference type="GO" id="GO:0000978">
    <property type="term" value="F:RNA polymerase II cis-regulatory region sequence-specific DNA binding"/>
    <property type="evidence" value="ECO:0007669"/>
    <property type="project" value="TreeGrafter"/>
</dbReference>
<dbReference type="SUPFAM" id="SSF47459">
    <property type="entry name" value="HLH, helix-loop-helix DNA-binding domain"/>
    <property type="match status" value="1"/>
</dbReference>
<keyword evidence="6" id="KW-1185">Reference proteome</keyword>
<dbReference type="SUPFAM" id="SSF48113">
    <property type="entry name" value="Heme-dependent peroxidases"/>
    <property type="match status" value="1"/>
</dbReference>
<keyword evidence="2" id="KW-0805">Transcription regulation</keyword>
<accession>A0A4Y7KD38</accession>
<organism evidence="5 6">
    <name type="scientific">Papaver somniferum</name>
    <name type="common">Opium poppy</name>
    <dbReference type="NCBI Taxonomy" id="3469"/>
    <lineage>
        <taxon>Eukaryota</taxon>
        <taxon>Viridiplantae</taxon>
        <taxon>Streptophyta</taxon>
        <taxon>Embryophyta</taxon>
        <taxon>Tracheophyta</taxon>
        <taxon>Spermatophyta</taxon>
        <taxon>Magnoliopsida</taxon>
        <taxon>Ranunculales</taxon>
        <taxon>Papaveraceae</taxon>
        <taxon>Papaveroideae</taxon>
        <taxon>Papaver</taxon>
    </lineage>
</organism>
<dbReference type="Gene3D" id="1.10.520.10">
    <property type="match status" value="1"/>
</dbReference>
<evidence type="ECO:0000256" key="2">
    <source>
        <dbReference type="ARBA" id="ARBA00023015"/>
    </source>
</evidence>
<dbReference type="AlphaFoldDB" id="A0A4Y7KD38"/>